<dbReference type="Gene3D" id="1.10.10.10">
    <property type="entry name" value="Winged helix-like DNA-binding domain superfamily/Winged helix DNA-binding domain"/>
    <property type="match status" value="1"/>
</dbReference>
<dbReference type="Pfam" id="PF00126">
    <property type="entry name" value="HTH_1"/>
    <property type="match status" value="1"/>
</dbReference>
<evidence type="ECO:0000313" key="6">
    <source>
        <dbReference type="EMBL" id="WAJ22981.1"/>
    </source>
</evidence>
<dbReference type="CDD" id="cd05466">
    <property type="entry name" value="PBP2_LTTR_substrate"/>
    <property type="match status" value="1"/>
</dbReference>
<proteinExistence type="inferred from homology"/>
<dbReference type="Proteomes" id="UP001163115">
    <property type="component" value="Chromosome"/>
</dbReference>
<keyword evidence="7" id="KW-1185">Reference proteome</keyword>
<dbReference type="Gene3D" id="3.40.190.290">
    <property type="match status" value="1"/>
</dbReference>
<dbReference type="RefSeq" id="WP_024838577.1">
    <property type="nucleotide sequence ID" value="NZ_CP113524.1"/>
</dbReference>
<evidence type="ECO:0000256" key="2">
    <source>
        <dbReference type="ARBA" id="ARBA00023015"/>
    </source>
</evidence>
<keyword evidence="4" id="KW-0804">Transcription</keyword>
<dbReference type="SUPFAM" id="SSF46785">
    <property type="entry name" value="Winged helix' DNA-binding domain"/>
    <property type="match status" value="1"/>
</dbReference>
<comment type="similarity">
    <text evidence="1">Belongs to the LysR transcriptional regulatory family.</text>
</comment>
<dbReference type="SUPFAM" id="SSF53850">
    <property type="entry name" value="Periplasmic binding protein-like II"/>
    <property type="match status" value="1"/>
</dbReference>
<evidence type="ECO:0000259" key="5">
    <source>
        <dbReference type="PROSITE" id="PS50931"/>
    </source>
</evidence>
<gene>
    <name evidence="6" type="ORF">OW255_15615</name>
</gene>
<reference evidence="6" key="1">
    <citation type="submission" date="2022-11" db="EMBL/GenBank/DDBJ databases">
        <title>Lacrimispora xylanolytica sy1, complete genome.</title>
        <authorList>
            <person name="Choi S."/>
        </authorList>
    </citation>
    <scope>NUCLEOTIDE SEQUENCE</scope>
    <source>
        <strain evidence="6">Sy1</strain>
    </source>
</reference>
<evidence type="ECO:0000256" key="4">
    <source>
        <dbReference type="ARBA" id="ARBA00023163"/>
    </source>
</evidence>
<sequence length="314" mass="36324">MELKEARYILAIAREKNISKAAETLFISQPSLSKYLKNLEQQLGTRLFDRIGSSYHPTYLGERYIHYAEKIMDYGMEWDIEFDDIMHQNHGRLNIAIPIMLGNSLIGPTLLQFHKQYPHVTVNMMEEVNFVAEHTLTDHTVDLTFYNVHEFPTDLDYEIIGKEELVLVLSAGNPLVSLAEKKEGFGYPWIDLSHLSREPFILLYPDQNTGGLALKLFKDYDMEPEILLHTRNSEMSICLAMEGLGAAFAPESYYHYLKKREPQESVCLSIGRERMDNTLIAAYQKNRYLPKYAKAYLEILKTYYRKAHYGASST</sequence>
<dbReference type="InterPro" id="IPR036388">
    <property type="entry name" value="WH-like_DNA-bd_sf"/>
</dbReference>
<keyword evidence="2" id="KW-0805">Transcription regulation</keyword>
<dbReference type="PROSITE" id="PS50931">
    <property type="entry name" value="HTH_LYSR"/>
    <property type="match status" value="1"/>
</dbReference>
<dbReference type="Pfam" id="PF03466">
    <property type="entry name" value="LysR_substrate"/>
    <property type="match status" value="1"/>
</dbReference>
<protein>
    <submittedName>
        <fullName evidence="6">LysR family transcriptional regulator</fullName>
    </submittedName>
</protein>
<dbReference type="PRINTS" id="PR00039">
    <property type="entry name" value="HTHLYSR"/>
</dbReference>
<organism evidence="6 7">
    <name type="scientific">Lacrimispora xylanolytica</name>
    <dbReference type="NCBI Taxonomy" id="29375"/>
    <lineage>
        <taxon>Bacteria</taxon>
        <taxon>Bacillati</taxon>
        <taxon>Bacillota</taxon>
        <taxon>Clostridia</taxon>
        <taxon>Lachnospirales</taxon>
        <taxon>Lachnospiraceae</taxon>
        <taxon>Lacrimispora</taxon>
    </lineage>
</organism>
<dbReference type="InterPro" id="IPR050950">
    <property type="entry name" value="HTH-type_LysR_regulators"/>
</dbReference>
<dbReference type="EMBL" id="CP113524">
    <property type="protein sequence ID" value="WAJ22981.1"/>
    <property type="molecule type" value="Genomic_DNA"/>
</dbReference>
<dbReference type="InterPro" id="IPR000847">
    <property type="entry name" value="LysR_HTH_N"/>
</dbReference>
<dbReference type="InterPro" id="IPR036390">
    <property type="entry name" value="WH_DNA-bd_sf"/>
</dbReference>
<accession>A0ABY7A8W0</accession>
<dbReference type="InterPro" id="IPR005119">
    <property type="entry name" value="LysR_subst-bd"/>
</dbReference>
<evidence type="ECO:0000256" key="3">
    <source>
        <dbReference type="ARBA" id="ARBA00023125"/>
    </source>
</evidence>
<evidence type="ECO:0000256" key="1">
    <source>
        <dbReference type="ARBA" id="ARBA00009437"/>
    </source>
</evidence>
<evidence type="ECO:0000313" key="7">
    <source>
        <dbReference type="Proteomes" id="UP001163115"/>
    </source>
</evidence>
<name>A0ABY7A8W0_9FIRM</name>
<keyword evidence="3" id="KW-0238">DNA-binding</keyword>
<feature type="domain" description="HTH lysR-type" evidence="5">
    <location>
        <begin position="1"/>
        <end position="58"/>
    </location>
</feature>
<dbReference type="PANTHER" id="PTHR30419">
    <property type="entry name" value="HTH-TYPE TRANSCRIPTIONAL REGULATOR YBHD"/>
    <property type="match status" value="1"/>
</dbReference>
<dbReference type="PANTHER" id="PTHR30419:SF8">
    <property type="entry name" value="NITROGEN ASSIMILATION TRANSCRIPTIONAL ACTIVATOR-RELATED"/>
    <property type="match status" value="1"/>
</dbReference>